<reference evidence="3" key="1">
    <citation type="journal article" date="2020" name="Nature">
        <title>Giant virus diversity and host interactions through global metagenomics.</title>
        <authorList>
            <person name="Schulz F."/>
            <person name="Roux S."/>
            <person name="Paez-Espino D."/>
            <person name="Jungbluth S."/>
            <person name="Walsh D.A."/>
            <person name="Denef V.J."/>
            <person name="McMahon K.D."/>
            <person name="Konstantinidis K.T."/>
            <person name="Eloe-Fadrosh E.A."/>
            <person name="Kyrpides N.C."/>
            <person name="Woyke T."/>
        </authorList>
    </citation>
    <scope>NUCLEOTIDE SEQUENCE</scope>
    <source>
        <strain evidence="3">GVMAG-M-3300021962-46</strain>
    </source>
</reference>
<dbReference type="InterPro" id="IPR003034">
    <property type="entry name" value="SAP_dom"/>
</dbReference>
<dbReference type="SUPFAM" id="SSF68906">
    <property type="entry name" value="SAP domain"/>
    <property type="match status" value="1"/>
</dbReference>
<dbReference type="AlphaFoldDB" id="A0A6C0CRQ8"/>
<feature type="transmembrane region" description="Helical" evidence="1">
    <location>
        <begin position="6"/>
        <end position="28"/>
    </location>
</feature>
<keyword evidence="1" id="KW-1133">Transmembrane helix</keyword>
<name>A0A6C0CRQ8_9ZZZZ</name>
<dbReference type="Gene3D" id="1.10.720.30">
    <property type="entry name" value="SAP domain"/>
    <property type="match status" value="1"/>
</dbReference>
<dbReference type="Pfam" id="PF02037">
    <property type="entry name" value="SAP"/>
    <property type="match status" value="1"/>
</dbReference>
<dbReference type="InterPro" id="IPR036361">
    <property type="entry name" value="SAP_dom_sf"/>
</dbReference>
<dbReference type="EMBL" id="MN739480">
    <property type="protein sequence ID" value="QHT07228.1"/>
    <property type="molecule type" value="Genomic_DNA"/>
</dbReference>
<feature type="domain" description="SAP" evidence="2">
    <location>
        <begin position="143"/>
        <end position="176"/>
    </location>
</feature>
<accession>A0A6C0CRQ8</accession>
<keyword evidence="1" id="KW-0472">Membrane</keyword>
<evidence type="ECO:0000259" key="2">
    <source>
        <dbReference type="PROSITE" id="PS50800"/>
    </source>
</evidence>
<sequence length="176" mass="19979">MFKDTQIMITMQLALIGIVLIAGLYLVWKALGRIEEKVDLLLLDKQTHTLFSGKPSDEKKAKMMDPQNLMADTLMQSIFQEDLENDKQDGFVIFSSPFTVDDTQGKNETSKDVIIEDVTTSINEAREPSESMTTTPSLSKSKLHKMNLDKLKELCKERHLSTEGTKQQLIEQLLED</sequence>
<evidence type="ECO:0000256" key="1">
    <source>
        <dbReference type="SAM" id="Phobius"/>
    </source>
</evidence>
<protein>
    <recommendedName>
        <fullName evidence="2">SAP domain-containing protein</fullName>
    </recommendedName>
</protein>
<organism evidence="3">
    <name type="scientific">viral metagenome</name>
    <dbReference type="NCBI Taxonomy" id="1070528"/>
    <lineage>
        <taxon>unclassified sequences</taxon>
        <taxon>metagenomes</taxon>
        <taxon>organismal metagenomes</taxon>
    </lineage>
</organism>
<evidence type="ECO:0000313" key="3">
    <source>
        <dbReference type="EMBL" id="QHT07228.1"/>
    </source>
</evidence>
<dbReference type="PROSITE" id="PS50800">
    <property type="entry name" value="SAP"/>
    <property type="match status" value="1"/>
</dbReference>
<keyword evidence="1" id="KW-0812">Transmembrane</keyword>
<proteinExistence type="predicted"/>